<dbReference type="Pfam" id="PF08354">
    <property type="entry name" value="Fas1-AflB-like_hel"/>
    <property type="match status" value="1"/>
</dbReference>
<dbReference type="PANTHER" id="PTHR10982:SF21">
    <property type="entry name" value="FATTY ACID SYNTHASE SUBUNIT BETA"/>
    <property type="match status" value="1"/>
</dbReference>
<dbReference type="Gene3D" id="3.20.20.70">
    <property type="entry name" value="Aldolase class I"/>
    <property type="match status" value="2"/>
</dbReference>
<dbReference type="eggNOG" id="ENOG502QQJX">
    <property type="taxonomic scope" value="Eukaryota"/>
</dbReference>
<organism evidence="3 4">
    <name type="scientific">Fomitopsis schrenkii</name>
    <name type="common">Brown rot fungus</name>
    <dbReference type="NCBI Taxonomy" id="2126942"/>
    <lineage>
        <taxon>Eukaryota</taxon>
        <taxon>Fungi</taxon>
        <taxon>Dikarya</taxon>
        <taxon>Basidiomycota</taxon>
        <taxon>Agaricomycotina</taxon>
        <taxon>Agaricomycetes</taxon>
        <taxon>Polyporales</taxon>
        <taxon>Fomitopsis</taxon>
    </lineage>
</organism>
<dbReference type="STRING" id="743788.S8E0A6"/>
<dbReference type="Proteomes" id="UP000015241">
    <property type="component" value="Unassembled WGS sequence"/>
</dbReference>
<evidence type="ECO:0000313" key="3">
    <source>
        <dbReference type="EMBL" id="EPS98651.1"/>
    </source>
</evidence>
<dbReference type="InterPro" id="IPR013565">
    <property type="entry name" value="Fas1/AflB-like_central"/>
</dbReference>
<dbReference type="GO" id="GO:0004312">
    <property type="term" value="F:fatty acid synthase activity"/>
    <property type="evidence" value="ECO:0007669"/>
    <property type="project" value="InterPro"/>
</dbReference>
<reference evidence="3 4" key="1">
    <citation type="journal article" date="2012" name="Science">
        <title>The Paleozoic origin of enzymatic lignin decomposition reconstructed from 31 fungal genomes.</title>
        <authorList>
            <person name="Floudas D."/>
            <person name="Binder M."/>
            <person name="Riley R."/>
            <person name="Barry K."/>
            <person name="Blanchette R.A."/>
            <person name="Henrissat B."/>
            <person name="Martinez A.T."/>
            <person name="Otillar R."/>
            <person name="Spatafora J.W."/>
            <person name="Yadav J.S."/>
            <person name="Aerts A."/>
            <person name="Benoit I."/>
            <person name="Boyd A."/>
            <person name="Carlson A."/>
            <person name="Copeland A."/>
            <person name="Coutinho P.M."/>
            <person name="de Vries R.P."/>
            <person name="Ferreira P."/>
            <person name="Findley K."/>
            <person name="Foster B."/>
            <person name="Gaskell J."/>
            <person name="Glotzer D."/>
            <person name="Gorecki P."/>
            <person name="Heitman J."/>
            <person name="Hesse C."/>
            <person name="Hori C."/>
            <person name="Igarashi K."/>
            <person name="Jurgens J.A."/>
            <person name="Kallen N."/>
            <person name="Kersten P."/>
            <person name="Kohler A."/>
            <person name="Kuees U."/>
            <person name="Kumar T.K.A."/>
            <person name="Kuo A."/>
            <person name="LaButti K."/>
            <person name="Larrondo L.F."/>
            <person name="Lindquist E."/>
            <person name="Ling A."/>
            <person name="Lombard V."/>
            <person name="Lucas S."/>
            <person name="Lundell T."/>
            <person name="Martin R."/>
            <person name="McLaughlin D.J."/>
            <person name="Morgenstern I."/>
            <person name="Morin E."/>
            <person name="Murat C."/>
            <person name="Nagy L.G."/>
            <person name="Nolan M."/>
            <person name="Ohm R.A."/>
            <person name="Patyshakuliyeva A."/>
            <person name="Rokas A."/>
            <person name="Ruiz-Duenas F.J."/>
            <person name="Sabat G."/>
            <person name="Salamov A."/>
            <person name="Samejima M."/>
            <person name="Schmutz J."/>
            <person name="Slot J.C."/>
            <person name="St John F."/>
            <person name="Stenlid J."/>
            <person name="Sun H."/>
            <person name="Sun S."/>
            <person name="Syed K."/>
            <person name="Tsang A."/>
            <person name="Wiebenga A."/>
            <person name="Young D."/>
            <person name="Pisabarro A."/>
            <person name="Eastwood D.C."/>
            <person name="Martin F."/>
            <person name="Cullen D."/>
            <person name="Grigoriev I.V."/>
            <person name="Hibbett D.S."/>
        </authorList>
    </citation>
    <scope>NUCLEOTIDE SEQUENCE</scope>
    <source>
        <strain evidence="4">FP-58527</strain>
    </source>
</reference>
<dbReference type="AlphaFoldDB" id="S8E0A6"/>
<evidence type="ECO:0000259" key="2">
    <source>
        <dbReference type="Pfam" id="PF08354"/>
    </source>
</evidence>
<dbReference type="InterPro" id="IPR013785">
    <property type="entry name" value="Aldolase_TIM"/>
</dbReference>
<name>S8E0A6_FOMSC</name>
<dbReference type="GO" id="GO:0005835">
    <property type="term" value="C:fatty acid synthase complex"/>
    <property type="evidence" value="ECO:0007669"/>
    <property type="project" value="InterPro"/>
</dbReference>
<dbReference type="HOGENOM" id="CLU_593168_0_0_1"/>
<feature type="domain" description="Fatty acid synthase beta subunit AflB /Fas1-like central" evidence="2">
    <location>
        <begin position="358"/>
        <end position="429"/>
    </location>
</feature>
<keyword evidence="4" id="KW-1185">Reference proteome</keyword>
<dbReference type="PANTHER" id="PTHR10982">
    <property type="entry name" value="MALONYL COA-ACYL CARRIER PROTEIN TRANSACYLASE"/>
    <property type="match status" value="1"/>
</dbReference>
<accession>S8E0A6</accession>
<evidence type="ECO:0000256" key="1">
    <source>
        <dbReference type="ARBA" id="ARBA00022679"/>
    </source>
</evidence>
<protein>
    <recommendedName>
        <fullName evidence="2">Fatty acid synthase beta subunit AflB /Fas1-like central domain-containing protein</fullName>
    </recommendedName>
</protein>
<dbReference type="InterPro" id="IPR050830">
    <property type="entry name" value="Fungal_FAS"/>
</dbReference>
<sequence length="454" mass="48998">MPHLPTAHPASSPVLLPLIGLTYFTQHLVTYRANPSEMCEKLQGATGHSQGAVSAIVATASTSIEPYFGPKHEQAPAGELAAHSLSRVRAPSGLDQSKTPFSQCKLVFSARFLGVGVPYHSDYLRGMTEKIFEEDLAGEEPWKKEDLGADLRELTTSVTRSLDEQISTRPLHWAKATNLPETTTRAIDFGSSVGPMTVRNLNGRGKVQKEERSSKDFMLGLMKTSDGKIHLNTAFSRLLGKPPIMVAGMTPTTVKAGFVSAILAAGYHELAGGGHYNATALREKVTENRARFLPGAGLTPNSFYINPRQFGFQFPLWQELCREGLPIEGFSVAAGIPSTEKAAEIAASRPSSYPSTGTDGRTGGHHSCVNFHQPILSTYSSIRQHANLSLVAGSGFGGADDVWPYLTGDWSVERFGMQPMPFDGFPFASPSQEARTRTYAKETGGILTVKSKLG</sequence>
<dbReference type="InParanoid" id="S8E0A6"/>
<dbReference type="EMBL" id="KE504163">
    <property type="protein sequence ID" value="EPS98651.1"/>
    <property type="molecule type" value="Genomic_DNA"/>
</dbReference>
<dbReference type="InterPro" id="IPR003965">
    <property type="entry name" value="Fatty_acid_synthase"/>
</dbReference>
<dbReference type="Gene3D" id="3.40.366.10">
    <property type="entry name" value="Malonyl-Coenzyme A Acyl Carrier Protein, domain 2"/>
    <property type="match status" value="2"/>
</dbReference>
<proteinExistence type="predicted"/>
<dbReference type="Gene3D" id="6.20.240.10">
    <property type="match status" value="1"/>
</dbReference>
<dbReference type="GO" id="GO:0006633">
    <property type="term" value="P:fatty acid biosynthetic process"/>
    <property type="evidence" value="ECO:0007669"/>
    <property type="project" value="InterPro"/>
</dbReference>
<dbReference type="GO" id="GO:0004318">
    <property type="term" value="F:enoyl-[acyl-carrier-protein] reductase (NADH) activity"/>
    <property type="evidence" value="ECO:0007669"/>
    <property type="project" value="InterPro"/>
</dbReference>
<dbReference type="OrthoDB" id="4251012at2759"/>
<keyword evidence="1" id="KW-0808">Transferase</keyword>
<evidence type="ECO:0000313" key="4">
    <source>
        <dbReference type="Proteomes" id="UP000015241"/>
    </source>
</evidence>
<dbReference type="InterPro" id="IPR001227">
    <property type="entry name" value="Ac_transferase_dom_sf"/>
</dbReference>
<gene>
    <name evidence="3" type="ORF">FOMPIDRAFT_1051297</name>
</gene>
<dbReference type="PRINTS" id="PR01483">
    <property type="entry name" value="FASYNTHASE"/>
</dbReference>